<name>A0ABT4LDH1_9PROT</name>
<dbReference type="InterPro" id="IPR013324">
    <property type="entry name" value="RNA_pol_sigma_r3/r4-like"/>
</dbReference>
<dbReference type="EMBL" id="JAPWGY010000001">
    <property type="protein sequence ID" value="MCZ4279137.1"/>
    <property type="molecule type" value="Genomic_DNA"/>
</dbReference>
<dbReference type="Pfam" id="PF04542">
    <property type="entry name" value="Sigma70_r2"/>
    <property type="match status" value="1"/>
</dbReference>
<dbReference type="Proteomes" id="UP001069802">
    <property type="component" value="Unassembled WGS sequence"/>
</dbReference>
<dbReference type="Gene3D" id="1.10.1740.10">
    <property type="match status" value="1"/>
</dbReference>
<feature type="domain" description="RNA polymerase sigma factor 70 region 4 type 2" evidence="3">
    <location>
        <begin position="109"/>
        <end position="158"/>
    </location>
</feature>
<sequence length="295" mass="33605">MPEHDHTDMFEACRPRLYGLAYRILGSRADAEDAVQDTFIKWQNTRQEGIENPAAWLMTSCTRRSIDLLRSAHRARVDYVGSWLPEPLHMATDHETDTRLELASTLTTAFMLMLERLTPKERAAYLLHDIFDLSYAEISGMLTLQETTCRKLVSRAKGQIDKNKIRSYTPVERQEQLLCAFQQAITTGTPAQLATLLSDDIRLSADGGGKVQTLLETLRGKADVIPFLVERLYAWWASYDWITAEINGTRGFFLQKDSEILASVTFAYGENGDVTDIYIVRNPDKLRRMTPEIVH</sequence>
<feature type="domain" description="RNA polymerase sigma-70 region 2" evidence="2">
    <location>
        <begin position="9"/>
        <end position="74"/>
    </location>
</feature>
<evidence type="ECO:0000259" key="2">
    <source>
        <dbReference type="Pfam" id="PF04542"/>
    </source>
</evidence>
<dbReference type="SUPFAM" id="SSF88659">
    <property type="entry name" value="Sigma3 and sigma4 domains of RNA polymerase sigma factors"/>
    <property type="match status" value="1"/>
</dbReference>
<dbReference type="InterPro" id="IPR007627">
    <property type="entry name" value="RNA_pol_sigma70_r2"/>
</dbReference>
<protein>
    <submittedName>
        <fullName evidence="4">RNA polymerase sigma factor SigJ</fullName>
    </submittedName>
</protein>
<comment type="subunit">
    <text evidence="1">Interacts transiently with the RNA polymerase catalytic core formed by RpoA, RpoB, RpoC and RpoZ (2 alpha, 1 beta, 1 beta' and 1 omega subunit) to form the RNA polymerase holoenzyme that can initiate transcription.</text>
</comment>
<dbReference type="InterPro" id="IPR013325">
    <property type="entry name" value="RNA_pol_sigma_r2"/>
</dbReference>
<dbReference type="SUPFAM" id="SSF88946">
    <property type="entry name" value="Sigma2 domain of RNA polymerase sigma factors"/>
    <property type="match status" value="1"/>
</dbReference>
<dbReference type="InterPro" id="IPR052704">
    <property type="entry name" value="ECF_Sigma-70_Domain"/>
</dbReference>
<dbReference type="NCBIfam" id="NF007214">
    <property type="entry name" value="PRK09636.1"/>
    <property type="match status" value="1"/>
</dbReference>
<dbReference type="NCBIfam" id="TIGR02937">
    <property type="entry name" value="sigma70-ECF"/>
    <property type="match status" value="1"/>
</dbReference>
<dbReference type="InterPro" id="IPR036388">
    <property type="entry name" value="WH-like_DNA-bd_sf"/>
</dbReference>
<comment type="caution">
    <text evidence="4">The sequence shown here is derived from an EMBL/GenBank/DDBJ whole genome shotgun (WGS) entry which is preliminary data.</text>
</comment>
<organism evidence="4 5">
    <name type="scientific">Kiloniella laminariae</name>
    <dbReference type="NCBI Taxonomy" id="454162"/>
    <lineage>
        <taxon>Bacteria</taxon>
        <taxon>Pseudomonadati</taxon>
        <taxon>Pseudomonadota</taxon>
        <taxon>Alphaproteobacteria</taxon>
        <taxon>Rhodospirillales</taxon>
        <taxon>Kiloniellaceae</taxon>
        <taxon>Kiloniella</taxon>
    </lineage>
</organism>
<dbReference type="PANTHER" id="PTHR30173:SF36">
    <property type="entry name" value="ECF RNA POLYMERASE SIGMA FACTOR SIGJ"/>
    <property type="match status" value="1"/>
</dbReference>
<evidence type="ECO:0000313" key="4">
    <source>
        <dbReference type="EMBL" id="MCZ4279137.1"/>
    </source>
</evidence>
<evidence type="ECO:0000259" key="3">
    <source>
        <dbReference type="Pfam" id="PF08281"/>
    </source>
</evidence>
<dbReference type="InterPro" id="IPR032710">
    <property type="entry name" value="NTF2-like_dom_sf"/>
</dbReference>
<gene>
    <name evidence="4" type="primary">sigJ</name>
    <name evidence="4" type="ORF">O4H49_00015</name>
</gene>
<dbReference type="PANTHER" id="PTHR30173">
    <property type="entry name" value="SIGMA 19 FACTOR"/>
    <property type="match status" value="1"/>
</dbReference>
<dbReference type="Gene3D" id="1.10.10.10">
    <property type="entry name" value="Winged helix-like DNA-binding domain superfamily/Winged helix DNA-binding domain"/>
    <property type="match status" value="1"/>
</dbReference>
<evidence type="ECO:0000256" key="1">
    <source>
        <dbReference type="ARBA" id="ARBA00011344"/>
    </source>
</evidence>
<dbReference type="SUPFAM" id="SSF54427">
    <property type="entry name" value="NTF2-like"/>
    <property type="match status" value="1"/>
</dbReference>
<accession>A0ABT4LDH1</accession>
<dbReference type="RefSeq" id="WP_269421353.1">
    <property type="nucleotide sequence ID" value="NZ_JAPWGY010000001.1"/>
</dbReference>
<dbReference type="InterPro" id="IPR013249">
    <property type="entry name" value="RNA_pol_sigma70_r4_t2"/>
</dbReference>
<reference evidence="4" key="1">
    <citation type="submission" date="2022-12" db="EMBL/GenBank/DDBJ databases">
        <title>Bacterial isolates from different developmental stages of Nematostella vectensis.</title>
        <authorList>
            <person name="Fraune S."/>
        </authorList>
    </citation>
    <scope>NUCLEOTIDE SEQUENCE</scope>
    <source>
        <strain evidence="4">G21630-S1</strain>
    </source>
</reference>
<proteinExistence type="predicted"/>
<keyword evidence="5" id="KW-1185">Reference proteome</keyword>
<dbReference type="InterPro" id="IPR014284">
    <property type="entry name" value="RNA_pol_sigma-70_dom"/>
</dbReference>
<dbReference type="Pfam" id="PF08281">
    <property type="entry name" value="Sigma70_r4_2"/>
    <property type="match status" value="1"/>
</dbReference>
<evidence type="ECO:0000313" key="5">
    <source>
        <dbReference type="Proteomes" id="UP001069802"/>
    </source>
</evidence>